<reference evidence="2" key="2">
    <citation type="submission" date="2023-05" db="EMBL/GenBank/DDBJ databases">
        <authorList>
            <consortium name="Lawrence Berkeley National Laboratory"/>
            <person name="Steindorff A."/>
            <person name="Hensen N."/>
            <person name="Bonometti L."/>
            <person name="Westerberg I."/>
            <person name="Brannstrom I.O."/>
            <person name="Guillou S."/>
            <person name="Cros-Aarteil S."/>
            <person name="Calhoun S."/>
            <person name="Haridas S."/>
            <person name="Kuo A."/>
            <person name="Mondo S."/>
            <person name="Pangilinan J."/>
            <person name="Riley R."/>
            <person name="Labutti K."/>
            <person name="Andreopoulos B."/>
            <person name="Lipzen A."/>
            <person name="Chen C."/>
            <person name="Yanf M."/>
            <person name="Daum C."/>
            <person name="Ng V."/>
            <person name="Clum A."/>
            <person name="Ohm R."/>
            <person name="Martin F."/>
            <person name="Silar P."/>
            <person name="Natvig D."/>
            <person name="Lalanne C."/>
            <person name="Gautier V."/>
            <person name="Ament-Velasquez S.L."/>
            <person name="Kruys A."/>
            <person name="Hutchinson M.I."/>
            <person name="Powell A.J."/>
            <person name="Barry K."/>
            <person name="Miller A.N."/>
            <person name="Grigoriev I.V."/>
            <person name="Debuchy R."/>
            <person name="Gladieux P."/>
            <person name="Thoren M.H."/>
            <person name="Johannesson H."/>
        </authorList>
    </citation>
    <scope>NUCLEOTIDE SEQUENCE</scope>
    <source>
        <strain evidence="2">CBS 532.94</strain>
    </source>
</reference>
<dbReference type="GO" id="GO:0003824">
    <property type="term" value="F:catalytic activity"/>
    <property type="evidence" value="ECO:0007669"/>
    <property type="project" value="InterPro"/>
</dbReference>
<protein>
    <recommendedName>
        <fullName evidence="1">Nucleoside phosphorylase domain-containing protein</fullName>
    </recommendedName>
</protein>
<feature type="domain" description="Nucleoside phosphorylase" evidence="1">
    <location>
        <begin position="15"/>
        <end position="157"/>
    </location>
</feature>
<proteinExistence type="predicted"/>
<dbReference type="InterPro" id="IPR000845">
    <property type="entry name" value="Nucleoside_phosphorylase_d"/>
</dbReference>
<dbReference type="Pfam" id="PF01048">
    <property type="entry name" value="PNP_UDP_1"/>
    <property type="match status" value="1"/>
</dbReference>
<dbReference type="InterPro" id="IPR035994">
    <property type="entry name" value="Nucleoside_phosphorylase_sf"/>
</dbReference>
<dbReference type="PANTHER" id="PTHR46082">
    <property type="entry name" value="ATP/GTP-BINDING PROTEIN-RELATED"/>
    <property type="match status" value="1"/>
</dbReference>
<dbReference type="SUPFAM" id="SSF53167">
    <property type="entry name" value="Purine and uridine phosphorylases"/>
    <property type="match status" value="1"/>
</dbReference>
<evidence type="ECO:0000259" key="1">
    <source>
        <dbReference type="Pfam" id="PF01048"/>
    </source>
</evidence>
<gene>
    <name evidence="2" type="ORF">C8A03DRAFT_48214</name>
</gene>
<accession>A0AAN7C0N3</accession>
<evidence type="ECO:0000313" key="3">
    <source>
        <dbReference type="Proteomes" id="UP001303760"/>
    </source>
</evidence>
<dbReference type="PANTHER" id="PTHR46082:SF6">
    <property type="entry name" value="AAA+ ATPASE DOMAIN-CONTAINING PROTEIN-RELATED"/>
    <property type="match status" value="1"/>
</dbReference>
<dbReference type="EMBL" id="MU860649">
    <property type="protein sequence ID" value="KAK4233154.1"/>
    <property type="molecule type" value="Genomic_DNA"/>
</dbReference>
<dbReference type="InterPro" id="IPR053137">
    <property type="entry name" value="NLR-like"/>
</dbReference>
<reference evidence="2" key="1">
    <citation type="journal article" date="2023" name="Mol. Phylogenet. Evol.">
        <title>Genome-scale phylogeny and comparative genomics of the fungal order Sordariales.</title>
        <authorList>
            <person name="Hensen N."/>
            <person name="Bonometti L."/>
            <person name="Westerberg I."/>
            <person name="Brannstrom I.O."/>
            <person name="Guillou S."/>
            <person name="Cros-Aarteil S."/>
            <person name="Calhoun S."/>
            <person name="Haridas S."/>
            <person name="Kuo A."/>
            <person name="Mondo S."/>
            <person name="Pangilinan J."/>
            <person name="Riley R."/>
            <person name="LaButti K."/>
            <person name="Andreopoulos B."/>
            <person name="Lipzen A."/>
            <person name="Chen C."/>
            <person name="Yan M."/>
            <person name="Daum C."/>
            <person name="Ng V."/>
            <person name="Clum A."/>
            <person name="Steindorff A."/>
            <person name="Ohm R.A."/>
            <person name="Martin F."/>
            <person name="Silar P."/>
            <person name="Natvig D.O."/>
            <person name="Lalanne C."/>
            <person name="Gautier V."/>
            <person name="Ament-Velasquez S.L."/>
            <person name="Kruys A."/>
            <person name="Hutchinson M.I."/>
            <person name="Powell A.J."/>
            <person name="Barry K."/>
            <person name="Miller A.N."/>
            <person name="Grigoriev I.V."/>
            <person name="Debuchy R."/>
            <person name="Gladieux P."/>
            <person name="Hiltunen Thoren M."/>
            <person name="Johannesson H."/>
        </authorList>
    </citation>
    <scope>NUCLEOTIDE SEQUENCE</scope>
    <source>
        <strain evidence="2">CBS 532.94</strain>
    </source>
</reference>
<comment type="caution">
    <text evidence="2">The sequence shown here is derived from an EMBL/GenBank/DDBJ whole genome shotgun (WGS) entry which is preliminary data.</text>
</comment>
<name>A0AAN7C0N3_9PEZI</name>
<dbReference type="Proteomes" id="UP001303760">
    <property type="component" value="Unassembled WGS sequence"/>
</dbReference>
<dbReference type="GO" id="GO:0009116">
    <property type="term" value="P:nucleoside metabolic process"/>
    <property type="evidence" value="ECO:0007669"/>
    <property type="project" value="InterPro"/>
</dbReference>
<dbReference type="Gene3D" id="3.40.50.1580">
    <property type="entry name" value="Nucleoside phosphorylase domain"/>
    <property type="match status" value="1"/>
</dbReference>
<dbReference type="AlphaFoldDB" id="A0AAN7C0N3"/>
<evidence type="ECO:0000313" key="2">
    <source>
        <dbReference type="EMBL" id="KAK4233154.1"/>
    </source>
</evidence>
<sequence length="214" mass="23087">MVGPDRPSRREDFQVAIICALALEYDAVSLLFDQFWVDEGDLFGRAPGDTNTYTTGRIGRYNVVMALLPGMGKAAVAGSAASVQSSYPGPKLSLLVGICGGVPGAGIDEALLGDVVISKTVVQHDLGRQYPNAFVAKDTVDDSFGRPNKDIRSLIASLETELGREHVQQKASQYLADLQNVAVRKRHKLFAATYRDRHRAPQSYSACDGDGCLL</sequence>
<keyword evidence="3" id="KW-1185">Reference proteome</keyword>
<organism evidence="2 3">
    <name type="scientific">Achaetomium macrosporum</name>
    <dbReference type="NCBI Taxonomy" id="79813"/>
    <lineage>
        <taxon>Eukaryota</taxon>
        <taxon>Fungi</taxon>
        <taxon>Dikarya</taxon>
        <taxon>Ascomycota</taxon>
        <taxon>Pezizomycotina</taxon>
        <taxon>Sordariomycetes</taxon>
        <taxon>Sordariomycetidae</taxon>
        <taxon>Sordariales</taxon>
        <taxon>Chaetomiaceae</taxon>
        <taxon>Achaetomium</taxon>
    </lineage>
</organism>